<evidence type="ECO:0000259" key="2">
    <source>
        <dbReference type="Pfam" id="PF13349"/>
    </source>
</evidence>
<keyword evidence="4" id="KW-1185">Reference proteome</keyword>
<evidence type="ECO:0000256" key="1">
    <source>
        <dbReference type="SAM" id="SignalP"/>
    </source>
</evidence>
<evidence type="ECO:0000313" key="3">
    <source>
        <dbReference type="EMBL" id="AOS64327.1"/>
    </source>
</evidence>
<dbReference type="KEGG" id="ahm:TL08_17635"/>
<keyword evidence="1" id="KW-0732">Signal</keyword>
<feature type="chain" id="PRO_5041928814" evidence="1">
    <location>
        <begin position="26"/>
        <end position="273"/>
    </location>
</feature>
<dbReference type="Pfam" id="PF13349">
    <property type="entry name" value="DUF4097"/>
    <property type="match status" value="1"/>
</dbReference>
<dbReference type="PROSITE" id="PS51257">
    <property type="entry name" value="PROKAR_LIPOPROTEIN"/>
    <property type="match status" value="1"/>
</dbReference>
<proteinExistence type="predicted"/>
<dbReference type="InterPro" id="IPR025164">
    <property type="entry name" value="Toastrack_DUF4097"/>
</dbReference>
<name>A0AAC9HRN4_9PSEU</name>
<gene>
    <name evidence="3" type="ORF">TL08_17635</name>
</gene>
<accession>A0AAC9HRN4</accession>
<sequence>MSLSRRSRPQLLAIGGSLVALVALAGCADVAEVAEPETRSFGAAPEELSITTDGSGAQLVIRGADVEEIEVTRWFAGEPFMGSAEATWELTGDTLLLATECGGFLIGRCDARYEVLVPADVTTLAITGSSGSITATDLEVELEVSSQSGAVDVSGITGTTTVSSESGAVDVGDIDGEQLTVRSQSGAVQATDLIAARIDVESRSGSVDLEVLAPADELLVTTQSGAVTVEVPEVPYQLDTETDSGSVTSNLTENSDAENTITLKTSSGSITAG</sequence>
<dbReference type="EMBL" id="CP014859">
    <property type="protein sequence ID" value="AOS64327.1"/>
    <property type="molecule type" value="Genomic_DNA"/>
</dbReference>
<dbReference type="Proteomes" id="UP000095210">
    <property type="component" value="Chromosome"/>
</dbReference>
<protein>
    <submittedName>
        <fullName evidence="3">DUF4098 family protein</fullName>
    </submittedName>
</protein>
<reference evidence="4" key="1">
    <citation type="submission" date="2016-03" db="EMBL/GenBank/DDBJ databases">
        <title>Complete genome sequence of the type strain Actinoalloteichus hymeniacidonis DSM 45092.</title>
        <authorList>
            <person name="Schaffert L."/>
            <person name="Albersmeier A."/>
            <person name="Winkler A."/>
            <person name="Kalinowski J."/>
            <person name="Zotchev S."/>
            <person name="Ruckert C."/>
        </authorList>
    </citation>
    <scope>NUCLEOTIDE SEQUENCE [LARGE SCALE GENOMIC DNA]</scope>
    <source>
        <strain evidence="4">HPA177(T) (DSM 45092(T))</strain>
    </source>
</reference>
<evidence type="ECO:0000313" key="4">
    <source>
        <dbReference type="Proteomes" id="UP000095210"/>
    </source>
</evidence>
<organism evidence="3 4">
    <name type="scientific">Actinoalloteichus hymeniacidonis</name>
    <dbReference type="NCBI Taxonomy" id="340345"/>
    <lineage>
        <taxon>Bacteria</taxon>
        <taxon>Bacillati</taxon>
        <taxon>Actinomycetota</taxon>
        <taxon>Actinomycetes</taxon>
        <taxon>Pseudonocardiales</taxon>
        <taxon>Pseudonocardiaceae</taxon>
        <taxon>Actinoalloteichus</taxon>
    </lineage>
</organism>
<dbReference type="RefSeq" id="WP_172803826.1">
    <property type="nucleotide sequence ID" value="NZ_CP014859.1"/>
</dbReference>
<dbReference type="AlphaFoldDB" id="A0AAC9HRN4"/>
<feature type="domain" description="DUF4097" evidence="2">
    <location>
        <begin position="107"/>
        <end position="271"/>
    </location>
</feature>
<feature type="signal peptide" evidence="1">
    <location>
        <begin position="1"/>
        <end position="25"/>
    </location>
</feature>